<dbReference type="PRINTS" id="PR00111">
    <property type="entry name" value="ABHYDROLASE"/>
</dbReference>
<evidence type="ECO:0000313" key="3">
    <source>
        <dbReference type="Proteomes" id="UP000321820"/>
    </source>
</evidence>
<keyword evidence="3" id="KW-1185">Reference proteome</keyword>
<evidence type="ECO:0000313" key="2">
    <source>
        <dbReference type="EMBL" id="QEE29228.1"/>
    </source>
</evidence>
<accession>A0A5B9EAP1</accession>
<dbReference type="EMBL" id="CP042806">
    <property type="protein sequence ID" value="QEE29228.1"/>
    <property type="molecule type" value="Genomic_DNA"/>
</dbReference>
<proteinExistence type="predicted"/>
<dbReference type="InterPro" id="IPR000073">
    <property type="entry name" value="AB_hydrolase_1"/>
</dbReference>
<keyword evidence="2" id="KW-0378">Hydrolase</keyword>
<dbReference type="Gene3D" id="3.40.50.1820">
    <property type="entry name" value="alpha/beta hydrolase"/>
    <property type="match status" value="1"/>
</dbReference>
<reference evidence="2 3" key="1">
    <citation type="submission" date="2019-08" db="EMBL/GenBank/DDBJ databases">
        <title>Complete genome sequence of Terriglobus albidus strain ORNL.</title>
        <authorList>
            <person name="Podar M."/>
        </authorList>
    </citation>
    <scope>NUCLEOTIDE SEQUENCE [LARGE SCALE GENOMIC DNA]</scope>
    <source>
        <strain evidence="2 3">ORNL</strain>
    </source>
</reference>
<dbReference type="PANTHER" id="PTHR43689:SF8">
    <property type="entry name" value="ALPHA_BETA-HYDROLASES SUPERFAMILY PROTEIN"/>
    <property type="match status" value="1"/>
</dbReference>
<dbReference type="SUPFAM" id="SSF53474">
    <property type="entry name" value="alpha/beta-Hydrolases"/>
    <property type="match status" value="1"/>
</dbReference>
<dbReference type="InterPro" id="IPR029058">
    <property type="entry name" value="AB_hydrolase_fold"/>
</dbReference>
<feature type="domain" description="AB hydrolase-1" evidence="1">
    <location>
        <begin position="38"/>
        <end position="276"/>
    </location>
</feature>
<organism evidence="2 3">
    <name type="scientific">Terriglobus albidus</name>
    <dbReference type="NCBI Taxonomy" id="1592106"/>
    <lineage>
        <taxon>Bacteria</taxon>
        <taxon>Pseudomonadati</taxon>
        <taxon>Acidobacteriota</taxon>
        <taxon>Terriglobia</taxon>
        <taxon>Terriglobales</taxon>
        <taxon>Acidobacteriaceae</taxon>
        <taxon>Terriglobus</taxon>
    </lineage>
</organism>
<evidence type="ECO:0000259" key="1">
    <source>
        <dbReference type="Pfam" id="PF00561"/>
    </source>
</evidence>
<dbReference type="Proteomes" id="UP000321820">
    <property type="component" value="Chromosome"/>
</dbReference>
<gene>
    <name evidence="2" type="ORF">FTW19_15240</name>
</gene>
<sequence>MNLLEWMTSALPEPAAEPGQREVSPGCTMRYLEAGSGYPVVLLHGLLGAADVWHRNLSILAREYRVIAVDQLTCERHGWVNEQNADIATSAERLLQLFNSLGIERGHLIGHSYGGSVAVVFAAKYPERVASLILLAPPTTAATSLLPVVEFWSTALGRWFGHRVTDLPRRLQELALLRMYGDPDHADEKTLDLYLRALRRPGAVTHILSIIQLWHHNMNVVDDALAALPEHRVLLLWGDRDRTAPVHLSEKLLRRLPKAELQVITGAGHLVFDEAPHEANLLFADWLRRNTVPHRVAAHKSDVA</sequence>
<dbReference type="PANTHER" id="PTHR43689">
    <property type="entry name" value="HYDROLASE"/>
    <property type="match status" value="1"/>
</dbReference>
<dbReference type="KEGG" id="talb:FTW19_15240"/>
<dbReference type="OrthoDB" id="9808398at2"/>
<protein>
    <submittedName>
        <fullName evidence="2">Alpha/beta hydrolase</fullName>
    </submittedName>
</protein>
<dbReference type="Pfam" id="PF00561">
    <property type="entry name" value="Abhydrolase_1"/>
    <property type="match status" value="1"/>
</dbReference>
<dbReference type="AlphaFoldDB" id="A0A5B9EAP1"/>
<dbReference type="GO" id="GO:0016787">
    <property type="term" value="F:hydrolase activity"/>
    <property type="evidence" value="ECO:0007669"/>
    <property type="project" value="UniProtKB-KW"/>
</dbReference>
<name>A0A5B9EAP1_9BACT</name>